<sequence>MHGGRGRHVCSVVELVRGCLAGADVGSIPPVVYVVACVIGRMARVGGVVVLYPASCVCRGMRVWVVLRVGAGECRLFGVLCMWRYA</sequence>
<keyword evidence="2" id="KW-1185">Reference proteome</keyword>
<evidence type="ECO:0000313" key="2">
    <source>
        <dbReference type="Proteomes" id="UP000440041"/>
    </source>
</evidence>
<reference evidence="1 2" key="1">
    <citation type="submission" date="2019-09" db="EMBL/GenBank/DDBJ databases">
        <title>Characterization of the phylogenetic diversity of two novel species belonging to the genus Bifidobacterium: Bifidobacterium cebidarum sp. nov. and Bifidobacterium leontopitheci sp. nov.</title>
        <authorList>
            <person name="Lugli G.A."/>
            <person name="Duranti S."/>
            <person name="Milani C."/>
            <person name="Turroni F."/>
            <person name="Ventura M."/>
        </authorList>
    </citation>
    <scope>NUCLEOTIDE SEQUENCE [LARGE SCALE GENOMIC DNA]</scope>
    <source>
        <strain evidence="1 2">DSM 100238</strain>
    </source>
</reference>
<dbReference type="EMBL" id="WBSO01000015">
    <property type="protein sequence ID" value="KAB8295366.1"/>
    <property type="molecule type" value="Genomic_DNA"/>
</dbReference>
<gene>
    <name evidence="1" type="ORF">DSM100238_1602</name>
</gene>
<organism evidence="1 2">
    <name type="scientific">Bifidobacterium apri</name>
    <dbReference type="NCBI Taxonomy" id="1769423"/>
    <lineage>
        <taxon>Bacteria</taxon>
        <taxon>Bacillati</taxon>
        <taxon>Actinomycetota</taxon>
        <taxon>Actinomycetes</taxon>
        <taxon>Bifidobacteriales</taxon>
        <taxon>Bifidobacteriaceae</taxon>
        <taxon>Bifidobacterium</taxon>
    </lineage>
</organism>
<dbReference type="Proteomes" id="UP000440041">
    <property type="component" value="Unassembled WGS sequence"/>
</dbReference>
<name>A0A6A2VDF9_9BIFI</name>
<dbReference type="AlphaFoldDB" id="A0A6A2VDF9"/>
<proteinExistence type="predicted"/>
<comment type="caution">
    <text evidence="1">The sequence shown here is derived from an EMBL/GenBank/DDBJ whole genome shotgun (WGS) entry which is preliminary data.</text>
</comment>
<accession>A0A6A2VDF9</accession>
<protein>
    <submittedName>
        <fullName evidence="1">Uncharacterized protein</fullName>
    </submittedName>
</protein>
<evidence type="ECO:0000313" key="1">
    <source>
        <dbReference type="EMBL" id="KAB8295366.1"/>
    </source>
</evidence>